<reference evidence="1" key="1">
    <citation type="submission" date="2013-03" db="EMBL/GenBank/DDBJ databases">
        <title>Genome Sequence of the Profundibacterium mesophilum strain KAUST100406-0324T from Red Sea, a novel genus in the family Rhodobacteraceae.</title>
        <authorList>
            <person name="Essack M."/>
            <person name="Alam I."/>
            <person name="Lafi F."/>
            <person name="Alawi W."/>
            <person name="Kamanu F."/>
            <person name="Al-Suwailem A."/>
            <person name="Lee O.O."/>
            <person name="Xu Y."/>
            <person name="Bajic V."/>
            <person name="Qian P.-Y."/>
            <person name="Archer J."/>
        </authorList>
    </citation>
    <scope>NUCLEOTIDE SEQUENCE</scope>
    <source>
        <strain evidence="1">KAUST100406-0324</strain>
    </source>
</reference>
<protein>
    <submittedName>
        <fullName evidence="1">Prokaryotic membrane lipoprotein lipid attachment site domain containing protein</fullName>
    </submittedName>
</protein>
<dbReference type="RefSeq" id="WP_159966223.1">
    <property type="nucleotide sequence ID" value="NZ_APKE01000033.1"/>
</dbReference>
<dbReference type="AlphaFoldDB" id="A0A921TE37"/>
<evidence type="ECO:0000313" key="2">
    <source>
        <dbReference type="Proteomes" id="UP000698242"/>
    </source>
</evidence>
<evidence type="ECO:0000313" key="1">
    <source>
        <dbReference type="EMBL" id="KAF0674999.1"/>
    </source>
</evidence>
<keyword evidence="1" id="KW-0449">Lipoprotein</keyword>
<sequence length="85" mass="8815">MMRASLAAAAIVAASMVQGCVISERTEDGRLKDVAPAALAALPEGVDSRFLIRDAQGCYGIAIEKTEPPSGLALRDADGTHICDD</sequence>
<dbReference type="PROSITE" id="PS51257">
    <property type="entry name" value="PROKAR_LIPOPROTEIN"/>
    <property type="match status" value="1"/>
</dbReference>
<dbReference type="EMBL" id="APKE01000033">
    <property type="protein sequence ID" value="KAF0674999.1"/>
    <property type="molecule type" value="Genomic_DNA"/>
</dbReference>
<comment type="caution">
    <text evidence="1">The sequence shown here is derived from an EMBL/GenBank/DDBJ whole genome shotgun (WGS) entry which is preliminary data.</text>
</comment>
<organism evidence="1 2">
    <name type="scientific">Profundibacterium mesophilum KAUST100406-0324</name>
    <dbReference type="NCBI Taxonomy" id="1037889"/>
    <lineage>
        <taxon>Bacteria</taxon>
        <taxon>Pseudomonadati</taxon>
        <taxon>Pseudomonadota</taxon>
        <taxon>Alphaproteobacteria</taxon>
        <taxon>Rhodobacterales</taxon>
        <taxon>Roseobacteraceae</taxon>
        <taxon>Profundibacterium</taxon>
    </lineage>
</organism>
<dbReference type="Proteomes" id="UP000698242">
    <property type="component" value="Unassembled WGS sequence"/>
</dbReference>
<gene>
    <name evidence="1" type="ORF">PMES_02708</name>
</gene>
<dbReference type="OrthoDB" id="7869656at2"/>
<accession>A0A921TE37</accession>
<proteinExistence type="predicted"/>
<name>A0A921TE37_9RHOB</name>
<keyword evidence="2" id="KW-1185">Reference proteome</keyword>